<reference evidence="1 3" key="1">
    <citation type="journal article" date="2017" name="Lancet Infect. Dis.">
        <title>Global outbreak of severe Mycobacterium chimaera disease after cardiac surgery: a molecular epidemiological study.</title>
        <authorList>
            <person name="van Ingen J."/>
            <person name="Kohl T."/>
            <person name="Kranzer K."/>
            <person name="Hasse B."/>
            <person name="Keller P."/>
            <person name="Szafranska A."/>
            <person name="Hillemann D."/>
            <person name="Chand M."/>
            <person name="Schreiber P."/>
            <person name="Sommerstein R."/>
            <person name="Berger C."/>
            <person name="Genoni M."/>
            <person name="Ruegg C."/>
            <person name="Troillet N."/>
            <person name="Widmer A.F."/>
            <person name="Becker S.L."/>
            <person name="Herrmann M."/>
            <person name="Eckmanns T."/>
            <person name="Haller S."/>
            <person name="Hoeller C."/>
            <person name="Debast S.B."/>
            <person name="Wolfhagen M.J."/>
            <person name="Hopman J."/>
            <person name="Kluytmans J."/>
            <person name="Langelaar M."/>
            <person name="Notermans D.W."/>
            <person name="ten Oever J."/>
            <person name="van den Barselaar P."/>
            <person name="Vonk A.B.A."/>
            <person name="Vos M.C."/>
            <person name="Ahmed N."/>
            <person name="Brown T."/>
            <person name="Crook D."/>
            <person name="Lamagni T."/>
            <person name="Phin N."/>
            <person name="Smith E.G."/>
            <person name="Zambon M."/>
            <person name="Serr A."/>
            <person name="Goetting T."/>
            <person name="Ebner W."/>
            <person name="Thuermer A."/>
            <person name="Utpatel C."/>
            <person name="Sproer C."/>
            <person name="Bunk B."/>
            <person name="Nubel U."/>
            <person name="Bloemberg G."/>
            <person name="Bottger E."/>
            <person name="Niemann S."/>
            <person name="Wagner D."/>
            <person name="Sax H."/>
        </authorList>
    </citation>
    <scope>NUCLEOTIDE SEQUENCE [LARGE SCALE GENOMIC DNA]</scope>
    <source>
        <strain evidence="1 3">ZUERICH-2</strain>
    </source>
</reference>
<proteinExistence type="predicted"/>
<reference evidence="2 4" key="2">
    <citation type="submission" date="2023-06" db="EMBL/GenBank/DDBJ databases">
        <title>Itaconate inhibition of nontuberculous mycobacteria.</title>
        <authorList>
            <person name="Breen P."/>
            <person name="Zimbric M."/>
            <person name="Caverly L."/>
        </authorList>
    </citation>
    <scope>NUCLEOTIDE SEQUENCE [LARGE SCALE GENOMIC DNA]</scope>
    <source>
        <strain evidence="2 4">FLAC1071</strain>
    </source>
</reference>
<evidence type="ECO:0000313" key="1">
    <source>
        <dbReference type="EMBL" id="ASL13071.1"/>
    </source>
</evidence>
<accession>A0A7U5MGF5</accession>
<dbReference type="RefSeq" id="WP_020821554.1">
    <property type="nucleotide sequence ID" value="NZ_CP022223.1"/>
</dbReference>
<name>A0A7U5MGF5_MYCIT</name>
<dbReference type="EMBL" id="CP015267">
    <property type="protein sequence ID" value="ASL13071.1"/>
    <property type="molecule type" value="Genomic_DNA"/>
</dbReference>
<protein>
    <submittedName>
        <fullName evidence="1">Uncharacterized protein</fullName>
    </submittedName>
</protein>
<evidence type="ECO:0000313" key="3">
    <source>
        <dbReference type="Proteomes" id="UP000198286"/>
    </source>
</evidence>
<sequence length="198" mass="22500">MPRVELVNSSLSRTIAFQFDHVSLTWRFDADTPNDQYPSYEVLAEELITKFGDFVRIVDDVSDATVEVQGCQCYYSNSLENIGAERWLVGYLTGDWSDIEAHEKQLHDAAYIGFQLHWNEEEEGGLKRNVGVHIDEGLEQRPELDIHSVAAHADPSSIKSDDPCTTARSLLDSAHELENSTFEDCFSEDMKTRWKAQP</sequence>
<reference evidence="4" key="3">
    <citation type="submission" date="2023-06" db="EMBL/GenBank/DDBJ databases">
        <title>Itaconate inhibition of nontuberculous mycobacteria.</title>
        <authorList>
            <person name="Spilker T."/>
        </authorList>
    </citation>
    <scope>NUCLEOTIDE SEQUENCE [LARGE SCALE GENOMIC DNA]</scope>
    <source>
        <strain evidence="4">FLAC1071</strain>
    </source>
</reference>
<organism evidence="1 3">
    <name type="scientific">Mycobacterium intracellulare subsp. chimaera</name>
    <dbReference type="NCBI Taxonomy" id="222805"/>
    <lineage>
        <taxon>Bacteria</taxon>
        <taxon>Bacillati</taxon>
        <taxon>Actinomycetota</taxon>
        <taxon>Actinomycetes</taxon>
        <taxon>Mycobacteriales</taxon>
        <taxon>Mycobacteriaceae</taxon>
        <taxon>Mycobacterium</taxon>
        <taxon>Mycobacterium avium complex (MAC)</taxon>
    </lineage>
</organism>
<reference evidence="2" key="4">
    <citation type="submission" date="2023-06" db="EMBL/GenBank/DDBJ databases">
        <authorList>
            <person name="Spilker T."/>
        </authorList>
    </citation>
    <scope>NUCLEOTIDE SEQUENCE</scope>
    <source>
        <strain evidence="2">FLAC1071</strain>
    </source>
</reference>
<dbReference type="Proteomes" id="UP001529272">
    <property type="component" value="Unassembled WGS sequence"/>
</dbReference>
<evidence type="ECO:0000313" key="2">
    <source>
        <dbReference type="EMBL" id="MDM3926398.1"/>
    </source>
</evidence>
<evidence type="ECO:0000313" key="4">
    <source>
        <dbReference type="Proteomes" id="UP001529272"/>
    </source>
</evidence>
<dbReference type="EMBL" id="JASZZX010000006">
    <property type="protein sequence ID" value="MDM3926398.1"/>
    <property type="molecule type" value="Genomic_DNA"/>
</dbReference>
<gene>
    <name evidence="1" type="ORF">MYCOZU2_00609</name>
    <name evidence="2" type="ORF">QRB35_10200</name>
</gene>
<dbReference type="Proteomes" id="UP000198286">
    <property type="component" value="Chromosome"/>
</dbReference>
<keyword evidence="4" id="KW-1185">Reference proteome</keyword>
<dbReference type="AlphaFoldDB" id="A0A7U5MGF5"/>